<proteinExistence type="predicted"/>
<sequence length="12" mass="1525">MWSARVRRSWSC</sequence>
<evidence type="ECO:0000313" key="2">
    <source>
        <dbReference type="Proteomes" id="UP000032142"/>
    </source>
</evidence>
<accession>A0A0B0MKQ2</accession>
<reference evidence="2" key="1">
    <citation type="submission" date="2014-09" db="EMBL/GenBank/DDBJ databases">
        <authorList>
            <person name="Mudge J."/>
            <person name="Ramaraj T."/>
            <person name="Lindquist I.E."/>
            <person name="Bharti A.K."/>
            <person name="Sundararajan A."/>
            <person name="Cameron C.T."/>
            <person name="Woodward J.E."/>
            <person name="May G.D."/>
            <person name="Brubaker C."/>
            <person name="Broadhvest J."/>
            <person name="Wilkins T.A."/>
        </authorList>
    </citation>
    <scope>NUCLEOTIDE SEQUENCE</scope>
    <source>
        <strain evidence="2">cv. AKA8401</strain>
    </source>
</reference>
<dbReference type="EMBL" id="JRRC01160772">
    <property type="protein sequence ID" value="KHG00957.1"/>
    <property type="molecule type" value="Genomic_DNA"/>
</dbReference>
<name>A0A0B0MKQ2_GOSAR</name>
<dbReference type="Proteomes" id="UP000032142">
    <property type="component" value="Unassembled WGS sequence"/>
</dbReference>
<organism evidence="1 2">
    <name type="scientific">Gossypium arboreum</name>
    <name type="common">Tree cotton</name>
    <name type="synonym">Gossypium nanking</name>
    <dbReference type="NCBI Taxonomy" id="29729"/>
    <lineage>
        <taxon>Eukaryota</taxon>
        <taxon>Viridiplantae</taxon>
        <taxon>Streptophyta</taxon>
        <taxon>Embryophyta</taxon>
        <taxon>Tracheophyta</taxon>
        <taxon>Spermatophyta</taxon>
        <taxon>Magnoliopsida</taxon>
        <taxon>eudicotyledons</taxon>
        <taxon>Gunneridae</taxon>
        <taxon>Pentapetalae</taxon>
        <taxon>rosids</taxon>
        <taxon>malvids</taxon>
        <taxon>Malvales</taxon>
        <taxon>Malvaceae</taxon>
        <taxon>Malvoideae</taxon>
        <taxon>Gossypium</taxon>
    </lineage>
</organism>
<evidence type="ECO:0000313" key="1">
    <source>
        <dbReference type="EMBL" id="KHG00957.1"/>
    </source>
</evidence>
<protein>
    <submittedName>
        <fullName evidence="1">Uncharacterized protein</fullName>
    </submittedName>
</protein>
<keyword evidence="2" id="KW-1185">Reference proteome</keyword>
<comment type="caution">
    <text evidence="1">The sequence shown here is derived from an EMBL/GenBank/DDBJ whole genome shotgun (WGS) entry which is preliminary data.</text>
</comment>
<gene>
    <name evidence="1" type="ORF">F383_39140</name>
</gene>